<keyword evidence="3" id="KW-0560">Oxidoreductase</keyword>
<dbReference type="EMBL" id="CH476619">
    <property type="protein sequence ID" value="EEP83020.1"/>
    <property type="molecule type" value="Genomic_DNA"/>
</dbReference>
<dbReference type="InterPro" id="IPR023210">
    <property type="entry name" value="NADP_OxRdtase_dom"/>
</dbReference>
<comment type="similarity">
    <text evidence="1">Belongs to the shaker potassium channel beta subunit family.</text>
</comment>
<dbReference type="Proteomes" id="UP000002058">
    <property type="component" value="Unassembled WGS sequence"/>
</dbReference>
<dbReference type="InterPro" id="IPR005399">
    <property type="entry name" value="K_chnl_volt-dep_bsu_KCNAB-rel"/>
</dbReference>
<evidence type="ECO:0000256" key="1">
    <source>
        <dbReference type="ARBA" id="ARBA00006515"/>
    </source>
</evidence>
<dbReference type="PANTHER" id="PTHR43150:SF6">
    <property type="entry name" value="VIC POTASSIUM ION CHANNEL, BETA SUBUNIT (EUROFUNG)"/>
    <property type="match status" value="1"/>
</dbReference>
<name>C4JXU7_UNCRE</name>
<gene>
    <name evidence="5" type="ORF">UREG_07885</name>
</gene>
<keyword evidence="2" id="KW-0521">NADP</keyword>
<evidence type="ECO:0000256" key="3">
    <source>
        <dbReference type="ARBA" id="ARBA00023002"/>
    </source>
</evidence>
<reference evidence="6" key="1">
    <citation type="journal article" date="2009" name="Genome Res.">
        <title>Comparative genomic analyses of the human fungal pathogens Coccidioides and their relatives.</title>
        <authorList>
            <person name="Sharpton T.J."/>
            <person name="Stajich J.E."/>
            <person name="Rounsley S.D."/>
            <person name="Gardner M.J."/>
            <person name="Wortman J.R."/>
            <person name="Jordar V.S."/>
            <person name="Maiti R."/>
            <person name="Kodira C.D."/>
            <person name="Neafsey D.E."/>
            <person name="Zeng Q."/>
            <person name="Hung C.-Y."/>
            <person name="McMahan C."/>
            <person name="Muszewska A."/>
            <person name="Grynberg M."/>
            <person name="Mandel M.A."/>
            <person name="Kellner E.M."/>
            <person name="Barker B.M."/>
            <person name="Galgiani J.N."/>
            <person name="Orbach M.J."/>
            <person name="Kirkland T.N."/>
            <person name="Cole G.T."/>
            <person name="Henn M.R."/>
            <person name="Birren B.W."/>
            <person name="Taylor J.W."/>
        </authorList>
    </citation>
    <scope>NUCLEOTIDE SEQUENCE [LARGE SCALE GENOMIC DNA]</scope>
    <source>
        <strain evidence="6">UAMH 1704</strain>
    </source>
</reference>
<dbReference type="OrthoDB" id="1720422at2759"/>
<sequence>MRCMKQAYDLGVNFFDASEKYSTGQLEIVLGRAVKRFRWKRSELVTYGAVGEGLAINSQSLSRKHIVEATLASLKRLDLEYVDIICAHRPDRLTPMEETVRAFNYLIEKGLAFYWGTSMWSADEITEACRIAKCLGLVAPIVEQPVYNLLDRHRVEGEYQHIYARCGIGLVVTSPLKTGILTGGCNYPNGARLADPQGGAKILNSKNVSHLHESMAYLRKVERLQVGVTQTPGIPACAEKNPANSPFWIDLESGYHTWHWHGV</sequence>
<dbReference type="InParanoid" id="C4JXU7"/>
<dbReference type="VEuPathDB" id="FungiDB:UREG_07885"/>
<feature type="domain" description="NADP-dependent oxidoreductase" evidence="4">
    <location>
        <begin position="2"/>
        <end position="184"/>
    </location>
</feature>
<evidence type="ECO:0000259" key="4">
    <source>
        <dbReference type="Pfam" id="PF00248"/>
    </source>
</evidence>
<accession>C4JXU7</accession>
<dbReference type="KEGG" id="ure:UREG_07885"/>
<dbReference type="HOGENOM" id="CLU_023205_2_0_1"/>
<evidence type="ECO:0000313" key="6">
    <source>
        <dbReference type="Proteomes" id="UP000002058"/>
    </source>
</evidence>
<dbReference type="GO" id="GO:0016491">
    <property type="term" value="F:oxidoreductase activity"/>
    <property type="evidence" value="ECO:0007669"/>
    <property type="project" value="UniProtKB-KW"/>
</dbReference>
<evidence type="ECO:0000256" key="2">
    <source>
        <dbReference type="ARBA" id="ARBA00022857"/>
    </source>
</evidence>
<protein>
    <submittedName>
        <fullName evidence="5">Voltage-gated potassium channel beta-2 subunit</fullName>
    </submittedName>
</protein>
<proteinExistence type="inferred from homology"/>
<dbReference type="SUPFAM" id="SSF51430">
    <property type="entry name" value="NAD(P)-linked oxidoreductase"/>
    <property type="match status" value="1"/>
</dbReference>
<organism evidence="5 6">
    <name type="scientific">Uncinocarpus reesii (strain UAMH 1704)</name>
    <dbReference type="NCBI Taxonomy" id="336963"/>
    <lineage>
        <taxon>Eukaryota</taxon>
        <taxon>Fungi</taxon>
        <taxon>Dikarya</taxon>
        <taxon>Ascomycota</taxon>
        <taxon>Pezizomycotina</taxon>
        <taxon>Eurotiomycetes</taxon>
        <taxon>Eurotiomycetidae</taxon>
        <taxon>Onygenales</taxon>
        <taxon>Onygenaceae</taxon>
        <taxon>Uncinocarpus</taxon>
    </lineage>
</organism>
<keyword evidence="5" id="KW-0406">Ion transport</keyword>
<dbReference type="eggNOG" id="KOG1575">
    <property type="taxonomic scope" value="Eukaryota"/>
</dbReference>
<keyword evidence="6" id="KW-1185">Reference proteome</keyword>
<dbReference type="AlphaFoldDB" id="C4JXU7"/>
<dbReference type="InterPro" id="IPR036812">
    <property type="entry name" value="NAD(P)_OxRdtase_dom_sf"/>
</dbReference>
<dbReference type="Pfam" id="PF00248">
    <property type="entry name" value="Aldo_ket_red"/>
    <property type="match status" value="1"/>
</dbReference>
<evidence type="ECO:0000313" key="5">
    <source>
        <dbReference type="EMBL" id="EEP83020.1"/>
    </source>
</evidence>
<dbReference type="GeneID" id="8440336"/>
<dbReference type="Gene3D" id="3.20.20.100">
    <property type="entry name" value="NADP-dependent oxidoreductase domain"/>
    <property type="match status" value="1"/>
</dbReference>
<dbReference type="GO" id="GO:0034220">
    <property type="term" value="P:monoatomic ion transmembrane transport"/>
    <property type="evidence" value="ECO:0007669"/>
    <property type="project" value="UniProtKB-KW"/>
</dbReference>
<dbReference type="RefSeq" id="XP_002583112.1">
    <property type="nucleotide sequence ID" value="XM_002583066.1"/>
</dbReference>
<dbReference type="PANTHER" id="PTHR43150">
    <property type="entry name" value="HYPERKINETIC, ISOFORM M"/>
    <property type="match status" value="1"/>
</dbReference>
<keyword evidence="5" id="KW-0813">Transport</keyword>
<dbReference type="STRING" id="336963.C4JXU7"/>
<keyword evidence="5" id="KW-0407">Ion channel</keyword>